<reference evidence="7" key="1">
    <citation type="submission" date="2020-10" db="EMBL/GenBank/DDBJ databases">
        <authorList>
            <person name="Gilroy R."/>
        </authorList>
    </citation>
    <scope>NUCLEOTIDE SEQUENCE</scope>
    <source>
        <strain evidence="7">CHK181-108</strain>
    </source>
</reference>
<keyword evidence="2 5" id="KW-0689">Ribosomal protein</keyword>
<dbReference type="InterPro" id="IPR000754">
    <property type="entry name" value="Ribosomal_uS9"/>
</dbReference>
<evidence type="ECO:0000313" key="8">
    <source>
        <dbReference type="Proteomes" id="UP000824165"/>
    </source>
</evidence>
<evidence type="ECO:0000256" key="5">
    <source>
        <dbReference type="HAMAP-Rule" id="MF_00532"/>
    </source>
</evidence>
<organism evidence="7 8">
    <name type="scientific">Candidatus Ornithomonoglobus intestinigallinarum</name>
    <dbReference type="NCBI Taxonomy" id="2840894"/>
    <lineage>
        <taxon>Bacteria</taxon>
        <taxon>Bacillati</taxon>
        <taxon>Bacillota</taxon>
        <taxon>Clostridia</taxon>
        <taxon>Candidatus Ornithomonoglobus</taxon>
    </lineage>
</organism>
<dbReference type="AlphaFoldDB" id="A0A9D1H2U4"/>
<gene>
    <name evidence="5 7" type="primary">rpsI</name>
    <name evidence="7" type="ORF">IAA60_04180</name>
</gene>
<keyword evidence="3 5" id="KW-0687">Ribonucleoprotein</keyword>
<name>A0A9D1H2U4_9FIRM</name>
<evidence type="ECO:0000313" key="7">
    <source>
        <dbReference type="EMBL" id="HIT85091.1"/>
    </source>
</evidence>
<evidence type="ECO:0000256" key="2">
    <source>
        <dbReference type="ARBA" id="ARBA00022980"/>
    </source>
</evidence>
<comment type="caution">
    <text evidence="7">The sequence shown here is derived from an EMBL/GenBank/DDBJ whole genome shotgun (WGS) entry which is preliminary data.</text>
</comment>
<dbReference type="Proteomes" id="UP000824165">
    <property type="component" value="Unassembled WGS sequence"/>
</dbReference>
<dbReference type="Pfam" id="PF00380">
    <property type="entry name" value="Ribosomal_S9"/>
    <property type="match status" value="1"/>
</dbReference>
<evidence type="ECO:0000256" key="4">
    <source>
        <dbReference type="ARBA" id="ARBA00035259"/>
    </source>
</evidence>
<dbReference type="PANTHER" id="PTHR21569:SF1">
    <property type="entry name" value="SMALL RIBOSOMAL SUBUNIT PROTEIN US9M"/>
    <property type="match status" value="1"/>
</dbReference>
<dbReference type="PROSITE" id="PS00360">
    <property type="entry name" value="RIBOSOMAL_S9"/>
    <property type="match status" value="1"/>
</dbReference>
<dbReference type="EMBL" id="DVLU01000039">
    <property type="protein sequence ID" value="HIT85091.1"/>
    <property type="molecule type" value="Genomic_DNA"/>
</dbReference>
<dbReference type="Gene3D" id="3.30.230.10">
    <property type="match status" value="1"/>
</dbReference>
<evidence type="ECO:0000256" key="6">
    <source>
        <dbReference type="RuleBase" id="RU003815"/>
    </source>
</evidence>
<dbReference type="InterPro" id="IPR020574">
    <property type="entry name" value="Ribosomal_uS9_CS"/>
</dbReference>
<dbReference type="InterPro" id="IPR014721">
    <property type="entry name" value="Ribsml_uS5_D2-typ_fold_subgr"/>
</dbReference>
<evidence type="ECO:0000256" key="3">
    <source>
        <dbReference type="ARBA" id="ARBA00023274"/>
    </source>
</evidence>
<dbReference type="GO" id="GO:0003723">
    <property type="term" value="F:RNA binding"/>
    <property type="evidence" value="ECO:0007669"/>
    <property type="project" value="TreeGrafter"/>
</dbReference>
<comment type="similarity">
    <text evidence="1 5 6">Belongs to the universal ribosomal protein uS9 family.</text>
</comment>
<reference evidence="7" key="2">
    <citation type="journal article" date="2021" name="PeerJ">
        <title>Extensive microbial diversity within the chicken gut microbiome revealed by metagenomics and culture.</title>
        <authorList>
            <person name="Gilroy R."/>
            <person name="Ravi A."/>
            <person name="Getino M."/>
            <person name="Pursley I."/>
            <person name="Horton D.L."/>
            <person name="Alikhan N.F."/>
            <person name="Baker D."/>
            <person name="Gharbi K."/>
            <person name="Hall N."/>
            <person name="Watson M."/>
            <person name="Adriaenssens E.M."/>
            <person name="Foster-Nyarko E."/>
            <person name="Jarju S."/>
            <person name="Secka A."/>
            <person name="Antonio M."/>
            <person name="Oren A."/>
            <person name="Chaudhuri R.R."/>
            <person name="La Ragione R."/>
            <person name="Hildebrand F."/>
            <person name="Pallen M.J."/>
        </authorList>
    </citation>
    <scope>NUCLEOTIDE SEQUENCE</scope>
    <source>
        <strain evidence="7">CHK181-108</strain>
    </source>
</reference>
<dbReference type="HAMAP" id="MF_00532_B">
    <property type="entry name" value="Ribosomal_uS9_B"/>
    <property type="match status" value="1"/>
</dbReference>
<dbReference type="SUPFAM" id="SSF54211">
    <property type="entry name" value="Ribosomal protein S5 domain 2-like"/>
    <property type="match status" value="1"/>
</dbReference>
<accession>A0A9D1H2U4</accession>
<proteinExistence type="inferred from homology"/>
<evidence type="ECO:0000256" key="1">
    <source>
        <dbReference type="ARBA" id="ARBA00005251"/>
    </source>
</evidence>
<dbReference type="InterPro" id="IPR020568">
    <property type="entry name" value="Ribosomal_Su5_D2-typ_SF"/>
</dbReference>
<dbReference type="FunFam" id="3.30.230.10:FF:000001">
    <property type="entry name" value="30S ribosomal protein S9"/>
    <property type="match status" value="1"/>
</dbReference>
<dbReference type="GO" id="GO:0006412">
    <property type="term" value="P:translation"/>
    <property type="evidence" value="ECO:0007669"/>
    <property type="project" value="UniProtKB-UniRule"/>
</dbReference>
<dbReference type="NCBIfam" id="NF001099">
    <property type="entry name" value="PRK00132.1"/>
    <property type="match status" value="1"/>
</dbReference>
<dbReference type="InterPro" id="IPR023035">
    <property type="entry name" value="Ribosomal_uS9_bac/plastid"/>
</dbReference>
<protein>
    <recommendedName>
        <fullName evidence="4 5">Small ribosomal subunit protein uS9</fullName>
    </recommendedName>
</protein>
<dbReference type="GO" id="GO:0003735">
    <property type="term" value="F:structural constituent of ribosome"/>
    <property type="evidence" value="ECO:0007669"/>
    <property type="project" value="InterPro"/>
</dbReference>
<sequence length="131" mass="14556">MAKEQYYGTGRRKSSVARVYLVPGNGNITINGRTIDDYFGLDTLKLIVRQPLVLTKTTDKFDVKAKVEGGGFTGQAGAIRHGISRALLEVDSDAYRADLKAAGFLTRDSRMKERKKYGLKAARRAPQFSKR</sequence>
<dbReference type="PANTHER" id="PTHR21569">
    <property type="entry name" value="RIBOSOMAL PROTEIN S9"/>
    <property type="match status" value="1"/>
</dbReference>
<dbReference type="GO" id="GO:0022627">
    <property type="term" value="C:cytosolic small ribosomal subunit"/>
    <property type="evidence" value="ECO:0007669"/>
    <property type="project" value="TreeGrafter"/>
</dbReference>